<dbReference type="RefSeq" id="WP_015325317.1">
    <property type="nucleotide sequence ID" value="NC_019977.1"/>
</dbReference>
<feature type="transmembrane region" description="Helical" evidence="6">
    <location>
        <begin position="113"/>
        <end position="136"/>
    </location>
</feature>
<evidence type="ECO:0000313" key="8">
    <source>
        <dbReference type="Proteomes" id="UP000010866"/>
    </source>
</evidence>
<dbReference type="PANTHER" id="PTHR30250:SF28">
    <property type="entry name" value="POLYSACCHARIDE BIOSYNTHESIS PROTEIN"/>
    <property type="match status" value="1"/>
</dbReference>
<protein>
    <submittedName>
        <fullName evidence="7">Membrane protein involved in the export of O-antigen and teichoic acid</fullName>
    </submittedName>
</protein>
<feature type="transmembrane region" description="Helical" evidence="6">
    <location>
        <begin position="148"/>
        <end position="166"/>
    </location>
</feature>
<dbReference type="HOGENOM" id="CLU_022017_5_1_2"/>
<accession>L0KXG3</accession>
<comment type="subcellular location">
    <subcellularLocation>
        <location evidence="1">Cell membrane</location>
        <topology evidence="1">Multi-pass membrane protein</topology>
    </subcellularLocation>
</comment>
<evidence type="ECO:0000256" key="1">
    <source>
        <dbReference type="ARBA" id="ARBA00004651"/>
    </source>
</evidence>
<dbReference type="PANTHER" id="PTHR30250">
    <property type="entry name" value="PST FAMILY PREDICTED COLANIC ACID TRANSPORTER"/>
    <property type="match status" value="1"/>
</dbReference>
<keyword evidence="3 6" id="KW-0812">Transmembrane</keyword>
<feature type="transmembrane region" description="Helical" evidence="6">
    <location>
        <begin position="41"/>
        <end position="64"/>
    </location>
</feature>
<dbReference type="Proteomes" id="UP000010866">
    <property type="component" value="Chromosome"/>
</dbReference>
<reference evidence="8" key="1">
    <citation type="submission" date="2012-02" db="EMBL/GenBank/DDBJ databases">
        <title>Complete sequence of chromosome of Methanomethylovorans hollandica DSM 15978.</title>
        <authorList>
            <person name="Lucas S."/>
            <person name="Copeland A."/>
            <person name="Lapidus A."/>
            <person name="Glavina del Rio T."/>
            <person name="Dalin E."/>
            <person name="Tice H."/>
            <person name="Bruce D."/>
            <person name="Goodwin L."/>
            <person name="Pitluck S."/>
            <person name="Peters L."/>
            <person name="Mikhailova N."/>
            <person name="Held B."/>
            <person name="Kyrpides N."/>
            <person name="Mavromatis K."/>
            <person name="Ivanova N."/>
            <person name="Brettin T."/>
            <person name="Detter J.C."/>
            <person name="Han C."/>
            <person name="Larimer F."/>
            <person name="Land M."/>
            <person name="Hauser L."/>
            <person name="Markowitz V."/>
            <person name="Cheng J.-F."/>
            <person name="Hugenholtz P."/>
            <person name="Woyke T."/>
            <person name="Wu D."/>
            <person name="Spring S."/>
            <person name="Schroeder M."/>
            <person name="Brambilla E."/>
            <person name="Klenk H.-P."/>
            <person name="Eisen J.A."/>
        </authorList>
    </citation>
    <scope>NUCLEOTIDE SEQUENCE [LARGE SCALE GENOMIC DNA]</scope>
    <source>
        <strain evidence="8">DSM 15978 / NBRC 107637 / DMS1</strain>
    </source>
</reference>
<dbReference type="Pfam" id="PF13440">
    <property type="entry name" value="Polysacc_synt_3"/>
    <property type="match status" value="1"/>
</dbReference>
<dbReference type="KEGG" id="mhz:Metho_1980"/>
<sequence>MKHSLRHGTIFLIAAQISFVLSGYATHIGLGRLLGPEDYGLYAVVISLMTMVNLILSTGIPQAVSKYVAQGDGNELHVKRTAQNMQLTFSLIMFIAYYSFADQLATMLNDPGMAPYLKLSSFIVPAYALQALYIGYFNGLKEYGKQSLMLILYSVFKVLFILGFALTSYALYGAISGFILSSVAIMFLSLHLVHSADDRLQASSNGHSMVSARTILNFATPIVFYSAATNLILNFDLFFVKAYLTDMDAGIYSAVSTISKVPFFIIAGIYGALFPAISSMSVHNDRSQMIRQIIKSVKYSMFVLVPSTSFIVLFSEQVLSFLFSDQYSAGSTALGVLTIGMGFFGLFSLFTTVINGIGKPRISMLISLFVLVLDIFLNRSLIPSYGVDGAAMATCTACLLGLVVSSLYVYRQYAH</sequence>
<dbReference type="AlphaFoldDB" id="L0KXG3"/>
<evidence type="ECO:0000256" key="2">
    <source>
        <dbReference type="ARBA" id="ARBA00022475"/>
    </source>
</evidence>
<proteinExistence type="predicted"/>
<dbReference type="EMBL" id="CP003362">
    <property type="protein sequence ID" value="AGB50152.1"/>
    <property type="molecule type" value="Genomic_DNA"/>
</dbReference>
<dbReference type="GO" id="GO:0005886">
    <property type="term" value="C:plasma membrane"/>
    <property type="evidence" value="ECO:0007669"/>
    <property type="project" value="UniProtKB-SubCell"/>
</dbReference>
<feature type="transmembrane region" description="Helical" evidence="6">
    <location>
        <begin position="299"/>
        <end position="323"/>
    </location>
</feature>
<feature type="transmembrane region" description="Helical" evidence="6">
    <location>
        <begin position="251"/>
        <end position="278"/>
    </location>
</feature>
<organism evidence="7 8">
    <name type="scientific">Methanomethylovorans hollandica (strain DSM 15978 / NBRC 107637 / DMS1)</name>
    <dbReference type="NCBI Taxonomy" id="867904"/>
    <lineage>
        <taxon>Archaea</taxon>
        <taxon>Methanobacteriati</taxon>
        <taxon>Methanobacteriota</taxon>
        <taxon>Stenosarchaea group</taxon>
        <taxon>Methanomicrobia</taxon>
        <taxon>Methanosarcinales</taxon>
        <taxon>Methanosarcinaceae</taxon>
        <taxon>Methanomethylovorans</taxon>
    </lineage>
</organism>
<feature type="transmembrane region" description="Helical" evidence="6">
    <location>
        <begin position="329"/>
        <end position="350"/>
    </location>
</feature>
<dbReference type="GeneID" id="14406493"/>
<evidence type="ECO:0000256" key="3">
    <source>
        <dbReference type="ARBA" id="ARBA00022692"/>
    </source>
</evidence>
<name>L0KXG3_METHD</name>
<gene>
    <name evidence="7" type="ordered locus">Metho_1980</name>
</gene>
<evidence type="ECO:0000256" key="5">
    <source>
        <dbReference type="ARBA" id="ARBA00023136"/>
    </source>
</evidence>
<dbReference type="STRING" id="867904.Metho_1980"/>
<feature type="transmembrane region" description="Helical" evidence="6">
    <location>
        <begin position="214"/>
        <end position="239"/>
    </location>
</feature>
<keyword evidence="4 6" id="KW-1133">Transmembrane helix</keyword>
<feature type="transmembrane region" description="Helical" evidence="6">
    <location>
        <begin position="172"/>
        <end position="193"/>
    </location>
</feature>
<dbReference type="OrthoDB" id="19148at2157"/>
<feature type="transmembrane region" description="Helical" evidence="6">
    <location>
        <begin position="362"/>
        <end position="378"/>
    </location>
</feature>
<feature type="transmembrane region" description="Helical" evidence="6">
    <location>
        <begin position="390"/>
        <end position="410"/>
    </location>
</feature>
<dbReference type="InterPro" id="IPR050833">
    <property type="entry name" value="Poly_Biosynth_Transport"/>
</dbReference>
<dbReference type="CDD" id="cd13128">
    <property type="entry name" value="MATE_Wzx_like"/>
    <property type="match status" value="1"/>
</dbReference>
<keyword evidence="5 6" id="KW-0472">Membrane</keyword>
<evidence type="ECO:0000313" key="7">
    <source>
        <dbReference type="EMBL" id="AGB50152.1"/>
    </source>
</evidence>
<evidence type="ECO:0000256" key="4">
    <source>
        <dbReference type="ARBA" id="ARBA00022989"/>
    </source>
</evidence>
<feature type="transmembrane region" description="Helical" evidence="6">
    <location>
        <begin position="85"/>
        <end position="101"/>
    </location>
</feature>
<keyword evidence="2" id="KW-1003">Cell membrane</keyword>
<evidence type="ECO:0000256" key="6">
    <source>
        <dbReference type="SAM" id="Phobius"/>
    </source>
</evidence>
<keyword evidence="8" id="KW-1185">Reference proteome</keyword>